<dbReference type="PROSITE" id="PS00463">
    <property type="entry name" value="ZN2_CY6_FUNGAL_1"/>
    <property type="match status" value="1"/>
</dbReference>
<dbReference type="PROSITE" id="PS50048">
    <property type="entry name" value="ZN2_CY6_FUNGAL_2"/>
    <property type="match status" value="1"/>
</dbReference>
<dbReference type="PANTHER" id="PTHR46910">
    <property type="entry name" value="TRANSCRIPTION FACTOR PDR1"/>
    <property type="match status" value="1"/>
</dbReference>
<dbReference type="InterPro" id="IPR050987">
    <property type="entry name" value="AtrR-like"/>
</dbReference>
<keyword evidence="2" id="KW-0479">Metal-binding</keyword>
<feature type="region of interest" description="Disordered" evidence="5">
    <location>
        <begin position="499"/>
        <end position="529"/>
    </location>
</feature>
<gene>
    <name evidence="7" type="ORF">PCON_06600</name>
</gene>
<keyword evidence="4" id="KW-0539">Nucleus</keyword>
<dbReference type="AlphaFoldDB" id="U4L3Y1"/>
<evidence type="ECO:0000256" key="2">
    <source>
        <dbReference type="ARBA" id="ARBA00022723"/>
    </source>
</evidence>
<organism evidence="7 8">
    <name type="scientific">Pyronema omphalodes (strain CBS 100304)</name>
    <name type="common">Pyronema confluens</name>
    <dbReference type="NCBI Taxonomy" id="1076935"/>
    <lineage>
        <taxon>Eukaryota</taxon>
        <taxon>Fungi</taxon>
        <taxon>Dikarya</taxon>
        <taxon>Ascomycota</taxon>
        <taxon>Pezizomycotina</taxon>
        <taxon>Pezizomycetes</taxon>
        <taxon>Pezizales</taxon>
        <taxon>Pyronemataceae</taxon>
        <taxon>Pyronema</taxon>
    </lineage>
</organism>
<dbReference type="eggNOG" id="ENOG502QZJZ">
    <property type="taxonomic scope" value="Eukaryota"/>
</dbReference>
<protein>
    <submittedName>
        <fullName evidence="7">Similar to Uncharacterized transcriptional regulatory protein C3C7.04 acc. no. O14130</fullName>
    </submittedName>
</protein>
<dbReference type="CDD" id="cd00067">
    <property type="entry name" value="GAL4"/>
    <property type="match status" value="1"/>
</dbReference>
<feature type="compositionally biased region" description="Low complexity" evidence="5">
    <location>
        <begin position="122"/>
        <end position="139"/>
    </location>
</feature>
<dbReference type="Proteomes" id="UP000018144">
    <property type="component" value="Unassembled WGS sequence"/>
</dbReference>
<feature type="region of interest" description="Disordered" evidence="5">
    <location>
        <begin position="98"/>
        <end position="141"/>
    </location>
</feature>
<dbReference type="InterPro" id="IPR001138">
    <property type="entry name" value="Zn2Cys6_DnaBD"/>
</dbReference>
<dbReference type="CDD" id="cd12148">
    <property type="entry name" value="fungal_TF_MHR"/>
    <property type="match status" value="1"/>
</dbReference>
<dbReference type="GO" id="GO:0000981">
    <property type="term" value="F:DNA-binding transcription factor activity, RNA polymerase II-specific"/>
    <property type="evidence" value="ECO:0007669"/>
    <property type="project" value="InterPro"/>
</dbReference>
<keyword evidence="3" id="KW-0238">DNA-binding</keyword>
<dbReference type="GO" id="GO:0006351">
    <property type="term" value="P:DNA-templated transcription"/>
    <property type="evidence" value="ECO:0007669"/>
    <property type="project" value="InterPro"/>
</dbReference>
<evidence type="ECO:0000256" key="4">
    <source>
        <dbReference type="ARBA" id="ARBA00023242"/>
    </source>
</evidence>
<evidence type="ECO:0000313" key="8">
    <source>
        <dbReference type="Proteomes" id="UP000018144"/>
    </source>
</evidence>
<keyword evidence="8" id="KW-1185">Reference proteome</keyword>
<evidence type="ECO:0000256" key="5">
    <source>
        <dbReference type="SAM" id="MobiDB-lite"/>
    </source>
</evidence>
<comment type="subcellular location">
    <subcellularLocation>
        <location evidence="1">Nucleus</location>
    </subcellularLocation>
</comment>
<dbReference type="SUPFAM" id="SSF57701">
    <property type="entry name" value="Zn2/Cys6 DNA-binding domain"/>
    <property type="match status" value="1"/>
</dbReference>
<dbReference type="Pfam" id="PF04082">
    <property type="entry name" value="Fungal_trans"/>
    <property type="match status" value="1"/>
</dbReference>
<dbReference type="GO" id="GO:0003677">
    <property type="term" value="F:DNA binding"/>
    <property type="evidence" value="ECO:0007669"/>
    <property type="project" value="UniProtKB-KW"/>
</dbReference>
<dbReference type="STRING" id="1076935.U4L3Y1"/>
<name>U4L3Y1_PYROM</name>
<evidence type="ECO:0000313" key="7">
    <source>
        <dbReference type="EMBL" id="CCX07013.1"/>
    </source>
</evidence>
<dbReference type="OMA" id="IANCHTK"/>
<dbReference type="InterPro" id="IPR007219">
    <property type="entry name" value="XnlR_reg_dom"/>
</dbReference>
<dbReference type="GO" id="GO:0005634">
    <property type="term" value="C:nucleus"/>
    <property type="evidence" value="ECO:0007669"/>
    <property type="project" value="UniProtKB-SubCell"/>
</dbReference>
<feature type="compositionally biased region" description="Polar residues" evidence="5">
    <location>
        <begin position="499"/>
        <end position="511"/>
    </location>
</feature>
<dbReference type="PANTHER" id="PTHR46910:SF3">
    <property type="entry name" value="HALOTOLERANCE PROTEIN 9-RELATED"/>
    <property type="match status" value="1"/>
</dbReference>
<dbReference type="InterPro" id="IPR036864">
    <property type="entry name" value="Zn2-C6_fun-type_DNA-bd_sf"/>
</dbReference>
<dbReference type="GO" id="GO:0008270">
    <property type="term" value="F:zinc ion binding"/>
    <property type="evidence" value="ECO:0007669"/>
    <property type="project" value="InterPro"/>
</dbReference>
<evidence type="ECO:0000256" key="1">
    <source>
        <dbReference type="ARBA" id="ARBA00004123"/>
    </source>
</evidence>
<dbReference type="EMBL" id="HF935330">
    <property type="protein sequence ID" value="CCX07013.1"/>
    <property type="molecule type" value="Genomic_DNA"/>
</dbReference>
<dbReference type="SMART" id="SM00906">
    <property type="entry name" value="Fungal_trans"/>
    <property type="match status" value="1"/>
</dbReference>
<dbReference type="OrthoDB" id="2123952at2759"/>
<dbReference type="SMART" id="SM00066">
    <property type="entry name" value="GAL4"/>
    <property type="match status" value="1"/>
</dbReference>
<feature type="domain" description="Zn(2)-C6 fungal-type" evidence="6">
    <location>
        <begin position="17"/>
        <end position="47"/>
    </location>
</feature>
<sequence>MNQSSPTRAQLVTNFTACEACRKRKKRCDGRIDSCQHCTAKGIPCIYTIRKSRPRSHAKPVTVPAPDVHVTDLDLRLRRVEEAVFRNLDLQGKVVADLQQQRDDEDEADRAVTTIAKDARSSPRPRTPTASTPQPTSPRFEGSISTDSILFIGSSSPFSFISHKGVEWINSRLGNEHFSELIRRAEGEYQQLLQDQEEVPRGEYSETPELRELYINEYFHHIAPITPLFSTPPSHPAAISILLSLGAQHLSRSQPHHLPAAAHYYHLTSSHLSLLLLSPASLATIQSLLGLTLYLRESDAVQPIFSLLGLAHSIGTQAGLHRDPKKLHINDPESVEARVNTFWILYVLDKEAALRTGRPAAVSDADFDVPLPSNQNLLQRVKLAQIMAAACRVNRCQGDQEQSAATLATLSKELYQWHLHLPQLVRGTSWEEDASILHLRWGYLCALQGVDKDEADRWVKEEVERLMNWTGPRTKAWLYLLVAAGGGWLWGECAGGAQGSTAEPTGSQGSQGRAGITGSQGLMGFLPPRSDRTWRQHKMDSYLEL</sequence>
<evidence type="ECO:0000256" key="3">
    <source>
        <dbReference type="ARBA" id="ARBA00023125"/>
    </source>
</evidence>
<accession>U4L3Y1</accession>
<dbReference type="Gene3D" id="4.10.240.10">
    <property type="entry name" value="Zn(2)-C6 fungal-type DNA-binding domain"/>
    <property type="match status" value="1"/>
</dbReference>
<evidence type="ECO:0000259" key="6">
    <source>
        <dbReference type="PROSITE" id="PS50048"/>
    </source>
</evidence>
<proteinExistence type="predicted"/>
<dbReference type="Pfam" id="PF00172">
    <property type="entry name" value="Zn_clus"/>
    <property type="match status" value="1"/>
</dbReference>
<reference evidence="7 8" key="1">
    <citation type="journal article" date="2013" name="PLoS Genet.">
        <title>The genome and development-dependent transcriptomes of Pyronema confluens: a window into fungal evolution.</title>
        <authorList>
            <person name="Traeger S."/>
            <person name="Altegoer F."/>
            <person name="Freitag M."/>
            <person name="Gabaldon T."/>
            <person name="Kempken F."/>
            <person name="Kumar A."/>
            <person name="Marcet-Houben M."/>
            <person name="Poggeler S."/>
            <person name="Stajich J.E."/>
            <person name="Nowrousian M."/>
        </authorList>
    </citation>
    <scope>NUCLEOTIDE SEQUENCE [LARGE SCALE GENOMIC DNA]</scope>
    <source>
        <strain evidence="8">CBS 100304</strain>
        <tissue evidence="7">Vegetative mycelium</tissue>
    </source>
</reference>